<dbReference type="OrthoDB" id="7054648at2"/>
<dbReference type="Proteomes" id="UP000237222">
    <property type="component" value="Unassembled WGS sequence"/>
</dbReference>
<reference evidence="1" key="1">
    <citation type="submission" date="2018-01" db="EMBL/GenBank/DDBJ databases">
        <authorList>
            <person name="Yu X.-D."/>
        </authorList>
    </citation>
    <scope>NUCLEOTIDE SEQUENCE</scope>
    <source>
        <strain evidence="1">ZX-21</strain>
    </source>
</reference>
<keyword evidence="4" id="KW-1185">Reference proteome</keyword>
<evidence type="ECO:0000313" key="4">
    <source>
        <dbReference type="Proteomes" id="UP000274695"/>
    </source>
</evidence>
<keyword evidence="1" id="KW-0808">Transferase</keyword>
<protein>
    <submittedName>
        <fullName evidence="1">Tyrosine protein kinase</fullName>
    </submittedName>
</protein>
<dbReference type="EMBL" id="RHGB01000003">
    <property type="protein sequence ID" value="RNL66807.1"/>
    <property type="molecule type" value="Genomic_DNA"/>
</dbReference>
<accession>A0A2S4HJ85</accession>
<dbReference type="AlphaFoldDB" id="A0A2S4HJ85"/>
<sequence>MPLFAEGEAIDPYVILTHYFGFSIPEENIGAFLYCRCQPAFPLSQGGVAIFQGNDNIEPLDMAYIDYRNTMPWPEVGKDTITYANGLKLTFLELGKKIRITYSSPDGQTTLDIVQEAITPMYARGHVVPGEELNHSSGMTTGGMEQVMHVTGELVLNGKPYKVDCFNARDRSWGQVRTEVKQAVVAPPVGWSPMTFSKEFIFGQVGYENLDTNPPWLDLYKPMLEGKPTTHFAWVMVDGEKRDIVRVHRNVTEYHSRLLCAMKQEIEAEDDRGVVYKFKGEAIAMSNMPAWPNAALRVGVYRWEDEQGRVAYDSYQEMWLDDTPHKMMQANINK</sequence>
<evidence type="ECO:0000313" key="1">
    <source>
        <dbReference type="EMBL" id="POP54046.1"/>
    </source>
</evidence>
<comment type="caution">
    <text evidence="1">The sequence shown here is derived from an EMBL/GenBank/DDBJ whole genome shotgun (WGS) entry which is preliminary data.</text>
</comment>
<keyword evidence="1" id="KW-0418">Kinase</keyword>
<name>A0A2S4HJ85_9GAMM</name>
<proteinExistence type="predicted"/>
<organism evidence="1 3">
    <name type="scientific">Zhongshania marina</name>
    <dbReference type="NCBI Taxonomy" id="2304603"/>
    <lineage>
        <taxon>Bacteria</taxon>
        <taxon>Pseudomonadati</taxon>
        <taxon>Pseudomonadota</taxon>
        <taxon>Gammaproteobacteria</taxon>
        <taxon>Cellvibrionales</taxon>
        <taxon>Spongiibacteraceae</taxon>
        <taxon>Zhongshania</taxon>
    </lineage>
</organism>
<evidence type="ECO:0000313" key="2">
    <source>
        <dbReference type="EMBL" id="RNL66807.1"/>
    </source>
</evidence>
<evidence type="ECO:0000313" key="3">
    <source>
        <dbReference type="Proteomes" id="UP000237222"/>
    </source>
</evidence>
<dbReference type="GO" id="GO:0016301">
    <property type="term" value="F:kinase activity"/>
    <property type="evidence" value="ECO:0007669"/>
    <property type="project" value="UniProtKB-KW"/>
</dbReference>
<dbReference type="Proteomes" id="UP000274695">
    <property type="component" value="Unassembled WGS sequence"/>
</dbReference>
<reference evidence="2 4" key="2">
    <citation type="submission" date="2018-10" db="EMBL/GenBank/DDBJ databases">
        <title>Draft genome sequence of Zhongshania sp. DSW25-10.</title>
        <authorList>
            <person name="Oh J."/>
        </authorList>
    </citation>
    <scope>NUCLEOTIDE SEQUENCE [LARGE SCALE GENOMIC DNA]</scope>
    <source>
        <strain evidence="2 4">DSW25-10</strain>
    </source>
</reference>
<gene>
    <name evidence="1" type="ORF">C0068_03760</name>
    <name evidence="2" type="ORF">D0911_03895</name>
</gene>
<dbReference type="EMBL" id="PQGG01000009">
    <property type="protein sequence ID" value="POP54046.1"/>
    <property type="molecule type" value="Genomic_DNA"/>
</dbReference>